<protein>
    <submittedName>
        <fullName evidence="2">Uroporphyrinogen-III synthase</fullName>
    </submittedName>
</protein>
<dbReference type="InterPro" id="IPR036108">
    <property type="entry name" value="4pyrrol_syn_uPrphyn_synt_sf"/>
</dbReference>
<dbReference type="GO" id="GO:0033014">
    <property type="term" value="P:tetrapyrrole biosynthetic process"/>
    <property type="evidence" value="ECO:0007669"/>
    <property type="project" value="InterPro"/>
</dbReference>
<evidence type="ECO:0000259" key="1">
    <source>
        <dbReference type="Pfam" id="PF02602"/>
    </source>
</evidence>
<evidence type="ECO:0000313" key="3">
    <source>
        <dbReference type="Proteomes" id="UP000474757"/>
    </source>
</evidence>
<proteinExistence type="predicted"/>
<dbReference type="RefSeq" id="WP_163895783.1">
    <property type="nucleotide sequence ID" value="NZ_JAAFYS010000004.1"/>
</dbReference>
<dbReference type="Proteomes" id="UP000474757">
    <property type="component" value="Unassembled WGS sequence"/>
</dbReference>
<gene>
    <name evidence="2" type="ORF">GZA08_16850</name>
</gene>
<dbReference type="Pfam" id="PF02602">
    <property type="entry name" value="HEM4"/>
    <property type="match status" value="1"/>
</dbReference>
<dbReference type="AlphaFoldDB" id="A0A6B2JVW2"/>
<dbReference type="Gene3D" id="3.40.50.10090">
    <property type="match status" value="1"/>
</dbReference>
<evidence type="ECO:0000313" key="2">
    <source>
        <dbReference type="EMBL" id="NDV02637.1"/>
    </source>
</evidence>
<comment type="caution">
    <text evidence="2">The sequence shown here is derived from an EMBL/GenBank/DDBJ whole genome shotgun (WGS) entry which is preliminary data.</text>
</comment>
<dbReference type="InterPro" id="IPR003754">
    <property type="entry name" value="4pyrrol_synth_uPrphyn_synth"/>
</dbReference>
<dbReference type="GO" id="GO:0004852">
    <property type="term" value="F:uroporphyrinogen-III synthase activity"/>
    <property type="evidence" value="ECO:0007669"/>
    <property type="project" value="InterPro"/>
</dbReference>
<name>A0A6B2JVW2_9RHOB</name>
<feature type="domain" description="Tetrapyrrole biosynthesis uroporphyrinogen III synthase" evidence="1">
    <location>
        <begin position="25"/>
        <end position="215"/>
    </location>
</feature>
<organism evidence="2 3">
    <name type="scientific">Pseudoroseicyclus tamaricis</name>
    <dbReference type="NCBI Taxonomy" id="2705421"/>
    <lineage>
        <taxon>Bacteria</taxon>
        <taxon>Pseudomonadati</taxon>
        <taxon>Pseudomonadota</taxon>
        <taxon>Alphaproteobacteria</taxon>
        <taxon>Rhodobacterales</taxon>
        <taxon>Paracoccaceae</taxon>
        <taxon>Pseudoroseicyclus</taxon>
    </lineage>
</organism>
<dbReference type="EMBL" id="JAAGAB010000004">
    <property type="protein sequence ID" value="NDV02637.1"/>
    <property type="molecule type" value="Genomic_DNA"/>
</dbReference>
<dbReference type="SUPFAM" id="SSF69618">
    <property type="entry name" value="HemD-like"/>
    <property type="match status" value="1"/>
</dbReference>
<keyword evidence="3" id="KW-1185">Reference proteome</keyword>
<reference evidence="2 3" key="1">
    <citation type="submission" date="2020-02" db="EMBL/GenBank/DDBJ databases">
        <title>Pseudoroseicyclus tamarix, sp. nov., isolated from offshore sediment of a Tamarix chinensis forest.</title>
        <authorList>
            <person name="Gai Y."/>
        </authorList>
    </citation>
    <scope>NUCLEOTIDE SEQUENCE [LARGE SCALE GENOMIC DNA]</scope>
    <source>
        <strain evidence="2 3">CLL3-39</strain>
    </source>
</reference>
<sequence length="229" mass="24476">MSGATGRPWLIVTRPTPSAERFLEELGEVAADSLVSPILAILRRPFALPEPPPEGLILTSENAAFAIACLPPGLPVWCVGHRSAEAARAAGAKPVFVAETAERLVAVMADHPRDVRLLHLRGAHARGDVAKRVGAEERIVYVQEPRPLTAEARAALAGERPVILPLFSPRSAALLAKEVAEVRAPLSIVAMSAEVAAAARPLPARRVELAESPTGREMRAAVHRLIRRL</sequence>
<accession>A0A6B2JVW2</accession>